<feature type="transmembrane region" description="Helical" evidence="3">
    <location>
        <begin position="163"/>
        <end position="184"/>
    </location>
</feature>
<proteinExistence type="predicted"/>
<dbReference type="AlphaFoldDB" id="A0A517S842"/>
<dbReference type="InParanoid" id="A0A517S842"/>
<gene>
    <name evidence="4" type="primary">norM</name>
    <name evidence="4" type="ORF">Pan44_02990</name>
</gene>
<feature type="transmembrane region" description="Helical" evidence="3">
    <location>
        <begin position="510"/>
        <end position="531"/>
    </location>
</feature>
<dbReference type="GO" id="GO:0042910">
    <property type="term" value="F:xenobiotic transmembrane transporter activity"/>
    <property type="evidence" value="ECO:0007669"/>
    <property type="project" value="InterPro"/>
</dbReference>
<feature type="compositionally biased region" description="Low complexity" evidence="2">
    <location>
        <begin position="29"/>
        <end position="40"/>
    </location>
</feature>
<evidence type="ECO:0000313" key="5">
    <source>
        <dbReference type="Proteomes" id="UP000315700"/>
    </source>
</evidence>
<feature type="transmembrane region" description="Helical" evidence="3">
    <location>
        <begin position="483"/>
        <end position="504"/>
    </location>
</feature>
<dbReference type="NCBIfam" id="TIGR00797">
    <property type="entry name" value="matE"/>
    <property type="match status" value="1"/>
</dbReference>
<keyword evidence="3" id="KW-1133">Transmembrane helix</keyword>
<name>A0A517S842_9PLAN</name>
<dbReference type="EMBL" id="CP036271">
    <property type="protein sequence ID" value="QDT52290.1"/>
    <property type="molecule type" value="Genomic_DNA"/>
</dbReference>
<dbReference type="GO" id="GO:0005886">
    <property type="term" value="C:plasma membrane"/>
    <property type="evidence" value="ECO:0007669"/>
    <property type="project" value="TreeGrafter"/>
</dbReference>
<dbReference type="KEGG" id="ccos:Pan44_02990"/>
<dbReference type="InterPro" id="IPR002528">
    <property type="entry name" value="MATE_fam"/>
</dbReference>
<dbReference type="OrthoDB" id="9805232at2"/>
<keyword evidence="3" id="KW-0812">Transmembrane</keyword>
<keyword evidence="5" id="KW-1185">Reference proteome</keyword>
<feature type="transmembrane region" description="Helical" evidence="3">
    <location>
        <begin position="118"/>
        <end position="142"/>
    </location>
</feature>
<keyword evidence="3" id="KW-0472">Membrane</keyword>
<dbReference type="Pfam" id="PF01554">
    <property type="entry name" value="MatE"/>
    <property type="match status" value="2"/>
</dbReference>
<feature type="transmembrane region" description="Helical" evidence="3">
    <location>
        <begin position="233"/>
        <end position="256"/>
    </location>
</feature>
<feature type="transmembrane region" description="Helical" evidence="3">
    <location>
        <begin position="262"/>
        <end position="286"/>
    </location>
</feature>
<feature type="transmembrane region" description="Helical" evidence="3">
    <location>
        <begin position="349"/>
        <end position="371"/>
    </location>
</feature>
<dbReference type="PANTHER" id="PTHR43298">
    <property type="entry name" value="MULTIDRUG RESISTANCE PROTEIN NORM-RELATED"/>
    <property type="match status" value="1"/>
</dbReference>
<keyword evidence="1" id="KW-0813">Transport</keyword>
<feature type="transmembrane region" description="Helical" evidence="3">
    <location>
        <begin position="86"/>
        <end position="106"/>
    </location>
</feature>
<dbReference type="CDD" id="cd13133">
    <property type="entry name" value="MATE_like_7"/>
    <property type="match status" value="1"/>
</dbReference>
<dbReference type="Proteomes" id="UP000315700">
    <property type="component" value="Chromosome"/>
</dbReference>
<dbReference type="FunCoup" id="A0A517S842">
    <property type="interactions" value="219"/>
</dbReference>
<evidence type="ECO:0000256" key="2">
    <source>
        <dbReference type="SAM" id="MobiDB-lite"/>
    </source>
</evidence>
<feature type="compositionally biased region" description="Pro residues" evidence="2">
    <location>
        <begin position="65"/>
        <end position="75"/>
    </location>
</feature>
<feature type="transmembrane region" description="Helical" evidence="3">
    <location>
        <begin position="391"/>
        <end position="409"/>
    </location>
</feature>
<dbReference type="PANTHER" id="PTHR43298:SF2">
    <property type="entry name" value="FMN_FAD EXPORTER YEEO-RELATED"/>
    <property type="match status" value="1"/>
</dbReference>
<evidence type="ECO:0000256" key="3">
    <source>
        <dbReference type="SAM" id="Phobius"/>
    </source>
</evidence>
<evidence type="ECO:0000256" key="1">
    <source>
        <dbReference type="ARBA" id="ARBA00022448"/>
    </source>
</evidence>
<protein>
    <submittedName>
        <fullName evidence="4">Multidrug resistance protein NorM</fullName>
    </submittedName>
</protein>
<accession>A0A517S842</accession>
<organism evidence="4 5">
    <name type="scientific">Caulifigura coniformis</name>
    <dbReference type="NCBI Taxonomy" id="2527983"/>
    <lineage>
        <taxon>Bacteria</taxon>
        <taxon>Pseudomonadati</taxon>
        <taxon>Planctomycetota</taxon>
        <taxon>Planctomycetia</taxon>
        <taxon>Planctomycetales</taxon>
        <taxon>Planctomycetaceae</taxon>
        <taxon>Caulifigura</taxon>
    </lineage>
</organism>
<sequence length="551" mass="60400">MTRRPVADGRLGTTKRGAGRSLNPRDNGTPTLRRTRTTLPSEPITDERMSTTVTPVDLPDAFEPPQTPDIPPPASETPDAGSIRELLRVALPLIVSSGSLSLMHVVDRIMLTRLDVNALAAAMPAGMFHWTALGFPLGVAVYTNTFIAQYHGAGQKARVAASVWQGVWLALGFGIILLSSAPFLSRLFVTLGHSAEVTRLEIEYFSVLCWGSAPMLLAVTLSTFFSGRGQNRVVMYVDVAVSILNAVLAAIFIFGFGPIPQMGIRGAAAATVTANVVACIAFAWMIRRVNQAEQYPFREQRRFDGELIRRMLRFGLPNGIQMLVDIAGYLMLVLFIGKLGTVELAATNLAFNLNALAFIPMLGLGTAVLTLVGRRIGEKRQDLAEKSAWRALFLAVSYVSVFAMIYMVWPDVLLGPYATQEDPQMIAAMSPEELTAYHAEHPPFEEVRPVVIKLLYFVAMYSVFDALAVIFGNAIRGAGDTRFSLVYTFLCGWFLMVIPSMLAVRYVEQPLWACWWAVTANIAALGIGLGLRFRSGKWKNMTVIEQVPPAH</sequence>
<feature type="region of interest" description="Disordered" evidence="2">
    <location>
        <begin position="1"/>
        <end position="79"/>
    </location>
</feature>
<feature type="transmembrane region" description="Helical" evidence="3">
    <location>
        <begin position="450"/>
        <end position="471"/>
    </location>
</feature>
<feature type="transmembrane region" description="Helical" evidence="3">
    <location>
        <begin position="204"/>
        <end position="226"/>
    </location>
</feature>
<dbReference type="InterPro" id="IPR050222">
    <property type="entry name" value="MATE_MdtK"/>
</dbReference>
<evidence type="ECO:0000313" key="4">
    <source>
        <dbReference type="EMBL" id="QDT52290.1"/>
    </source>
</evidence>
<dbReference type="GO" id="GO:0015297">
    <property type="term" value="F:antiporter activity"/>
    <property type="evidence" value="ECO:0007669"/>
    <property type="project" value="InterPro"/>
</dbReference>
<feature type="transmembrane region" description="Helical" evidence="3">
    <location>
        <begin position="319"/>
        <end position="337"/>
    </location>
</feature>
<reference evidence="4 5" key="1">
    <citation type="submission" date="2019-02" db="EMBL/GenBank/DDBJ databases">
        <title>Deep-cultivation of Planctomycetes and their phenomic and genomic characterization uncovers novel biology.</title>
        <authorList>
            <person name="Wiegand S."/>
            <person name="Jogler M."/>
            <person name="Boedeker C."/>
            <person name="Pinto D."/>
            <person name="Vollmers J."/>
            <person name="Rivas-Marin E."/>
            <person name="Kohn T."/>
            <person name="Peeters S.H."/>
            <person name="Heuer A."/>
            <person name="Rast P."/>
            <person name="Oberbeckmann S."/>
            <person name="Bunk B."/>
            <person name="Jeske O."/>
            <person name="Meyerdierks A."/>
            <person name="Storesund J.E."/>
            <person name="Kallscheuer N."/>
            <person name="Luecker S."/>
            <person name="Lage O.M."/>
            <person name="Pohl T."/>
            <person name="Merkel B.J."/>
            <person name="Hornburger P."/>
            <person name="Mueller R.-W."/>
            <person name="Bruemmer F."/>
            <person name="Labrenz M."/>
            <person name="Spormann A.M."/>
            <person name="Op den Camp H."/>
            <person name="Overmann J."/>
            <person name="Amann R."/>
            <person name="Jetten M.S.M."/>
            <person name="Mascher T."/>
            <person name="Medema M.H."/>
            <person name="Devos D.P."/>
            <person name="Kaster A.-K."/>
            <person name="Ovreas L."/>
            <person name="Rohde M."/>
            <person name="Galperin M.Y."/>
            <person name="Jogler C."/>
        </authorList>
    </citation>
    <scope>NUCLEOTIDE SEQUENCE [LARGE SCALE GENOMIC DNA]</scope>
    <source>
        <strain evidence="4 5">Pan44</strain>
    </source>
</reference>